<reference evidence="11 12" key="5">
    <citation type="journal article" date="2010" name="Appl. Environ. Microbiol.">
        <title>phrR-like gene praR of Azorhizobium caulinodans ORS571 is essential for symbiosis with Sesbania rostrata and is involved in expression of reb genes.</title>
        <authorList>
            <person name="Akiba N."/>
            <person name="Aono T."/>
            <person name="Toyazaki H."/>
            <person name="Sato S."/>
            <person name="Oyaizu H."/>
        </authorList>
    </citation>
    <scope>NUCLEOTIDE SEQUENCE [LARGE SCALE GENOMIC DNA]</scope>
    <source>
        <strain evidence="12">ATCC 43989 / DSM 5975 / JCM 20966 / LMG 6465 / NBRC 14845 / NCIMB 13405 / ORS 571</strain>
    </source>
</reference>
<evidence type="ECO:0000256" key="4">
    <source>
        <dbReference type="ARBA" id="ARBA00022737"/>
    </source>
</evidence>
<sequence>MADTSTSSGRIFVVDTAGADIIGFDPAKDKLNLGDNSVHNFIVVDTPTGVGFMNPWSGETLIVQGVSLAQLTIDSFVPIVNDHLRQTLSGALAWEHGIVPAPHTVYARSHELGQIDKVAFDPATDVVDFRYFGTREQIYMSDSSEGVIISNSGTGQALILLGVTKAQLTVNNFVFYSAEVREDRVHLQLGFTTVPDSQVIPQGVEIAGTNTWPTAAGSGEAPSGVTGTTYKIEWHYDSSTTLAFNPAVDKLDFGWFKANEFDISEVNGSTVISITNNHQTYTLTGVKIGALAINNIIALDTSARAEWQSTIDAAPKPVAPPVINLSDAQVVEGDAGAAQMLFTVSLSHAADGPVSVSYSTLNGTATAGTDYTSAVGTVTFAAGETQKTIAIAVTGDTLHELNEAFSLQLSAPSGATINDGSAVGTIIDNDPDPSPGVPPKISIADISVVEGNTDMAHFRFQVTLDKASTETITVHYASSDLTATGGTDYEILDGTLTFAPGETTQTIHAHMYSDTVVEPDETYKVNLSNPTNATIADGTAIATIVNDDLAAPLPTLALADAAISEGNSGSKLLSFTVTLSAASATAVSVSYATGDGTATGGSDYTAGTGTVTFAPGETSKTIQVAVKGDTVVEANETFTVTLSAPSGATIADGSAIGTITNDDVAVVVPTVSIADASVVEGNSGTTALSFVVSLSAASTSAVSVSYATANGTATAGSDYTAKTGTVTFAPGETSKTIQVAVTGDTAVEANETFTVALSSPSGATLGHGTATATITNDDVSSTPGGGAVVDYSVTSNWGAGFTAAMTVEAGAGALAGWTVEFDAGFTITNIWNATIVSHVGTHYVLKNMSYNASVGAGKDTSFGFQATAGSGGTAASGFLINGQPSGGGLPPTLPTLSVSDASVLEGNSGTSDLAFTVALSAASATAVTVAYGTANGTATAGSDFTAASGTLTFAPGETSKVVHVAVTGDRTVEANETLALKLSAPTGATLVRATATGTITNDDAAVVVPTVSVSDASVTEGNSGTKDLVFNVTLSQAATGPVTLRYATADGTATAGSDYGATSGTLTFAAGETSKQVHVQVTGDTLVEGNETLSLTLSSPTGATIADGSGAGLITNDDVAPVVPTVSVADASVNEGASGITDLAFTVSLSKATTAPVSLHYATADGTATAGSDYVAGSGTITFAAGETSKVVHVQVNGDTAVEANETLKLILSQPAGATIATGTATGTIVNDDVTPGGGTPAVSIGDVTVTEGNPAVATATGWFSTSGNQIIDADGNSVQIAGVNWFGFESNTGSPHGLWTRGYKEMMQQMLDEGFNTIRLPFSSDMLHSTGQAGSIDYSKNPDLKGLTSLQVMDKIVQYADEIGIKIILDHHRSSAGDGTSANGLWYDSSHSEASWIADWQMLATRYAGDTSVIGADLHNEPYNGTWGDGGTNDWARAATAAGNAIGAVNDNWLIFVEGIGTYQGQNYWWGGNLMGVRDHPIELNVDNKLVYSAHDYPNSVYAQPWFQGANFAADLPAKFDQMWGFIYKEQIAPVYIGEFGTKLTDPKDVAWFKAITAYLGGDFNNDGVKDISAGEHGPSWTFWSWNPNSSDTGGILQNDWSTVNENKMVYLTPIEAPFPALDGSGGGVPGVHADFQVTLSQAASTAVSVEYHTVAPDAASAADFTASSGTVVFQPGETTKVISIAITADKAAEATEHFAVVLSNPVGVSVAKGTGTGTILDNDGTPSSPTTPTTPTHTDLHGTLTVVDAWNSGFNANISLHNDGTIPTSGWQVKVEMPNEISSIWNAQILSHDADGYVIGNAAWNGTVGADAEISFGFTATGHLDPTHVGLLF</sequence>
<evidence type="ECO:0000313" key="11">
    <source>
        <dbReference type="EMBL" id="BAF87299.1"/>
    </source>
</evidence>
<dbReference type="Pfam" id="PF03160">
    <property type="entry name" value="Calx-beta"/>
    <property type="match status" value="8"/>
</dbReference>
<dbReference type="InterPro" id="IPR001547">
    <property type="entry name" value="Glyco_hydro_5"/>
</dbReference>
<dbReference type="PANTHER" id="PTHR11878">
    <property type="entry name" value="SODIUM/CALCIUM EXCHANGER"/>
    <property type="match status" value="1"/>
</dbReference>
<dbReference type="KEGG" id="azc:AZC_1301"/>
<dbReference type="Pfam" id="PF00553">
    <property type="entry name" value="CBM_2"/>
    <property type="match status" value="2"/>
</dbReference>
<dbReference type="EMBL" id="AP009384">
    <property type="protein sequence ID" value="BAF87299.1"/>
    <property type="molecule type" value="Genomic_DNA"/>
</dbReference>
<dbReference type="Gene3D" id="2.60.40.2030">
    <property type="match status" value="8"/>
</dbReference>
<keyword evidence="8" id="KW-0326">Glycosidase</keyword>
<evidence type="ECO:0000256" key="6">
    <source>
        <dbReference type="ARBA" id="ARBA00022837"/>
    </source>
</evidence>
<feature type="domain" description="CBM2" evidence="10">
    <location>
        <begin position="780"/>
        <end position="888"/>
    </location>
</feature>
<evidence type="ECO:0000256" key="8">
    <source>
        <dbReference type="ARBA" id="ARBA00023295"/>
    </source>
</evidence>
<dbReference type="InterPro" id="IPR018087">
    <property type="entry name" value="Glyco_hydro_5_CS"/>
</dbReference>
<dbReference type="SUPFAM" id="SSF51445">
    <property type="entry name" value="(Trans)glycosidases"/>
    <property type="match status" value="1"/>
</dbReference>
<feature type="domain" description="CBM2" evidence="10">
    <location>
        <begin position="1730"/>
        <end position="1835"/>
    </location>
</feature>
<dbReference type="GO" id="GO:0030001">
    <property type="term" value="P:metal ion transport"/>
    <property type="evidence" value="ECO:0007669"/>
    <property type="project" value="TreeGrafter"/>
</dbReference>
<reference evidence="12" key="2">
    <citation type="submission" date="2007-04" db="EMBL/GenBank/DDBJ databases">
        <title>Complete genome sequence of the nitrogen-fixing bacterium Azorhizobium caulinodans ORS571.</title>
        <authorList>
            <person name="Lee K.B."/>
            <person name="Backer P.D."/>
            <person name="Aono T."/>
            <person name="Liu C.T."/>
            <person name="Suzuki S."/>
            <person name="Suzuki T."/>
            <person name="Kaneko T."/>
            <person name="Yamada M."/>
            <person name="Tabata S."/>
            <person name="Kupfer D.M."/>
            <person name="Najar F.Z."/>
            <person name="Wiley G.B."/>
            <person name="Roe B."/>
            <person name="Binnewies T."/>
            <person name="Ussery D."/>
            <person name="Vereecke D."/>
            <person name="Gevers D."/>
            <person name="Holsters M."/>
            <person name="Oyaizu H."/>
        </authorList>
    </citation>
    <scope>NUCLEOTIDE SEQUENCE [LARGE SCALE GENOMIC DNA]</scope>
    <source>
        <strain evidence="12">ATCC 43989 / DSM 5975 / JCM 20966 / LMG 6465 / NBRC 14845 / NCIMB 13405 / ORS 571</strain>
    </source>
</reference>
<dbReference type="CAZy" id="GH5">
    <property type="family name" value="Glycoside Hydrolase Family 5"/>
</dbReference>
<dbReference type="HOGENOM" id="CLU_237268_0_0_5"/>
<reference evidence="11 12" key="4">
    <citation type="journal article" date="2009" name="Appl. Environ. Microbiol.">
        <title>Comparative genome-wide transcriptional profiling of Azorhizobium caulinodans ORS571 grown under free-living and symbiotic conditions.</title>
        <authorList>
            <person name="Tsukada S."/>
            <person name="Aono T."/>
            <person name="Akiba N."/>
            <person name="Lee KB."/>
            <person name="Liu CT."/>
            <person name="Toyazaki H."/>
            <person name="Oyaizu H."/>
        </authorList>
    </citation>
    <scope>NUCLEOTIDE SEQUENCE [LARGE SCALE GENOMIC DNA]</scope>
    <source>
        <strain evidence="12">ATCC 43989 / DSM 5975 / JCM 20966 / LMG 6465 / NBRC 14845 / NCIMB 13405 / ORS 571</strain>
    </source>
</reference>
<evidence type="ECO:0000256" key="3">
    <source>
        <dbReference type="ARBA" id="ARBA00022729"/>
    </source>
</evidence>
<dbReference type="InterPro" id="IPR008965">
    <property type="entry name" value="CBM2/CBM3_carb-bd_dom_sf"/>
</dbReference>
<feature type="region of interest" description="Disordered" evidence="9">
    <location>
        <begin position="1719"/>
        <end position="1740"/>
    </location>
</feature>
<proteinExistence type="predicted"/>
<keyword evidence="7" id="KW-0813">Transport</keyword>
<dbReference type="RefSeq" id="WP_012169829.1">
    <property type="nucleotide sequence ID" value="NC_009937.1"/>
</dbReference>
<dbReference type="GO" id="GO:0030247">
    <property type="term" value="F:polysaccharide binding"/>
    <property type="evidence" value="ECO:0007669"/>
    <property type="project" value="UniProtKB-UniRule"/>
</dbReference>
<dbReference type="InterPro" id="IPR017853">
    <property type="entry name" value="GH"/>
</dbReference>
<keyword evidence="4" id="KW-0677">Repeat</keyword>
<dbReference type="EC" id="3.2.1.4" evidence="2"/>
<reference evidence="11 12" key="6">
    <citation type="journal article" date="2011" name="Appl. Environ. Microbiol.">
        <title>Involvement of the azorhizobial chromosome partition gene (parA) in the onset of bacteroid differentiation during Sesbania rostrata stem nodule development.</title>
        <authorList>
            <person name="Liu CT."/>
            <person name="Lee KB."/>
            <person name="Wang YS."/>
            <person name="Peng MH."/>
            <person name="Lee KT."/>
            <person name="Suzuki S."/>
            <person name="Suzuki T."/>
            <person name="Oyaizu H."/>
        </authorList>
    </citation>
    <scope>NUCLEOTIDE SEQUENCE [LARGE SCALE GENOMIC DNA]</scope>
    <source>
        <strain evidence="12">ATCC 43989 / DSM 5975 / JCM 20966 / LMG 6465 / NBRC 14845 / NCIMB 13405 / ORS 571</strain>
    </source>
</reference>
<reference evidence="11 12" key="3">
    <citation type="journal article" date="2008" name="BMC Genomics">
        <title>The genome of the versatile nitrogen fixer Azorhizobium caulinodans ORS571.</title>
        <authorList>
            <person name="Lee KB."/>
            <person name="Backer P.D."/>
            <person name="Aono T."/>
            <person name="Liu CT."/>
            <person name="Suzuki S."/>
            <person name="Suzuki T."/>
            <person name="Kaneko T."/>
            <person name="Yamada M."/>
            <person name="Tabata S."/>
            <person name="Kupfer D.M."/>
            <person name="Najar F.Z."/>
            <person name="Wiley G.B."/>
            <person name="Roe B."/>
            <person name="Binnewies T.T."/>
            <person name="Ussery D.W."/>
            <person name="D'Haeze W."/>
            <person name="Herder J.D."/>
            <person name="Gevers D."/>
            <person name="Vereecke D."/>
            <person name="Holsters M."/>
            <person name="Oyaizu H."/>
        </authorList>
    </citation>
    <scope>NUCLEOTIDE SEQUENCE [LARGE SCALE GENOMIC DNA]</scope>
    <source>
        <strain evidence="12">ATCC 43989 / DSM 5975 / JCM 20966 / LMG 6465 / NBRC 14845 / NCIMB 13405 / ORS 571</strain>
    </source>
</reference>
<organism evidence="11 12">
    <name type="scientific">Azorhizobium caulinodans (strain ATCC 43989 / DSM 5975 / JCM 20966 / LMG 6465 / NBRC 14845 / NCIMB 13405 / ORS 571)</name>
    <dbReference type="NCBI Taxonomy" id="438753"/>
    <lineage>
        <taxon>Bacteria</taxon>
        <taxon>Pseudomonadati</taxon>
        <taxon>Pseudomonadota</taxon>
        <taxon>Alphaproteobacteria</taxon>
        <taxon>Hyphomicrobiales</taxon>
        <taxon>Xanthobacteraceae</taxon>
        <taxon>Azorhizobium</taxon>
    </lineage>
</organism>
<dbReference type="InterPro" id="IPR012291">
    <property type="entry name" value="CBM2_carb-bd_dom_sf"/>
</dbReference>
<keyword evidence="12" id="KW-1185">Reference proteome</keyword>
<evidence type="ECO:0000313" key="12">
    <source>
        <dbReference type="Proteomes" id="UP000000270"/>
    </source>
</evidence>
<reference evidence="11 12" key="1">
    <citation type="journal article" date="2007" name="Appl. Environ. Microbiol.">
        <title>Rhizobial factors required for stem nodule maturation and maintenance in Sesbania rostrata-Azorhizobium caulinodans ORS571 symbiosis.</title>
        <authorList>
            <person name="Suzuki S."/>
            <person name="Aono T."/>
            <person name="Lee KB."/>
            <person name="Suzuki T."/>
            <person name="Liu CT."/>
            <person name="Miwa H."/>
            <person name="Wakao S."/>
            <person name="Iki T."/>
            <person name="Oyaizu H."/>
        </authorList>
    </citation>
    <scope>NUCLEOTIDE SEQUENCE [LARGE SCALE GENOMIC DNA]</scope>
    <source>
        <strain evidence="12">ATCC 43989 / DSM 5975 / JCM 20966 / LMG 6465 / NBRC 14845 / NCIMB 13405 / ORS 571</strain>
    </source>
</reference>
<dbReference type="GO" id="GO:0000272">
    <property type="term" value="P:polysaccharide catabolic process"/>
    <property type="evidence" value="ECO:0007669"/>
    <property type="project" value="InterPro"/>
</dbReference>
<dbReference type="Gene3D" id="2.60.40.290">
    <property type="match status" value="2"/>
</dbReference>
<evidence type="ECO:0000256" key="2">
    <source>
        <dbReference type="ARBA" id="ARBA00012601"/>
    </source>
</evidence>
<evidence type="ECO:0000256" key="7">
    <source>
        <dbReference type="ARBA" id="ARBA00023065"/>
    </source>
</evidence>
<dbReference type="GO" id="GO:0016020">
    <property type="term" value="C:membrane"/>
    <property type="evidence" value="ECO:0007669"/>
    <property type="project" value="InterPro"/>
</dbReference>
<dbReference type="SMART" id="SM00637">
    <property type="entry name" value="CBD_II"/>
    <property type="match status" value="2"/>
</dbReference>
<dbReference type="Proteomes" id="UP000000270">
    <property type="component" value="Chromosome"/>
</dbReference>
<dbReference type="GO" id="GO:0008810">
    <property type="term" value="F:cellulase activity"/>
    <property type="evidence" value="ECO:0007669"/>
    <property type="project" value="UniProtKB-EC"/>
</dbReference>
<evidence type="ECO:0000256" key="5">
    <source>
        <dbReference type="ARBA" id="ARBA00022801"/>
    </source>
</evidence>
<dbReference type="Gene3D" id="3.20.20.80">
    <property type="entry name" value="Glycosidases"/>
    <property type="match status" value="1"/>
</dbReference>
<keyword evidence="3" id="KW-0732">Signal</keyword>
<dbReference type="InterPro" id="IPR051171">
    <property type="entry name" value="CaCA"/>
</dbReference>
<keyword evidence="5" id="KW-0378">Hydrolase</keyword>
<gene>
    <name evidence="11" type="ordered locus">AZC_1301</name>
</gene>
<dbReference type="PROSITE" id="PS00659">
    <property type="entry name" value="GLYCOSYL_HYDROL_F5"/>
    <property type="match status" value="1"/>
</dbReference>
<dbReference type="eggNOG" id="COG2730">
    <property type="taxonomic scope" value="Bacteria"/>
</dbReference>
<dbReference type="SMR" id="A8I0V5"/>
<accession>A8I0V5</accession>
<comment type="catalytic activity">
    <reaction evidence="1">
        <text>Endohydrolysis of (1-&gt;4)-beta-D-glucosidic linkages in cellulose, lichenin and cereal beta-D-glucans.</text>
        <dbReference type="EC" id="3.2.1.4"/>
    </reaction>
</comment>
<protein>
    <recommendedName>
        <fullName evidence="2">cellulase</fullName>
        <ecNumber evidence="2">3.2.1.4</ecNumber>
    </recommendedName>
</protein>
<dbReference type="SUPFAM" id="SSF141072">
    <property type="entry name" value="CalX-like"/>
    <property type="match status" value="8"/>
</dbReference>
<dbReference type="InterPro" id="IPR001919">
    <property type="entry name" value="CBD2"/>
</dbReference>
<keyword evidence="6" id="KW-0106">Calcium</keyword>
<dbReference type="Pfam" id="PF00150">
    <property type="entry name" value="Cellulase"/>
    <property type="match status" value="1"/>
</dbReference>
<dbReference type="InterPro" id="IPR003644">
    <property type="entry name" value="Calx_beta"/>
</dbReference>
<dbReference type="PANTHER" id="PTHR11878:SF65">
    <property type="entry name" value="NA_CA-EXCHANGE PROTEIN, ISOFORM G"/>
    <property type="match status" value="1"/>
</dbReference>
<dbReference type="PROSITE" id="PS51173">
    <property type="entry name" value="CBM2"/>
    <property type="match status" value="2"/>
</dbReference>
<dbReference type="STRING" id="438753.AZC_1301"/>
<evidence type="ECO:0000259" key="10">
    <source>
        <dbReference type="PROSITE" id="PS51173"/>
    </source>
</evidence>
<dbReference type="InterPro" id="IPR038081">
    <property type="entry name" value="CalX-like_sf"/>
</dbReference>
<dbReference type="SUPFAM" id="SSF49384">
    <property type="entry name" value="Carbohydrate-binding domain"/>
    <property type="match status" value="2"/>
</dbReference>
<evidence type="ECO:0000256" key="1">
    <source>
        <dbReference type="ARBA" id="ARBA00000966"/>
    </source>
</evidence>
<dbReference type="CAZy" id="CBM2">
    <property type="family name" value="Carbohydrate-Binding Module Family 2"/>
</dbReference>
<keyword evidence="7" id="KW-0406">Ion transport</keyword>
<dbReference type="SMART" id="SM00237">
    <property type="entry name" value="Calx_beta"/>
    <property type="match status" value="8"/>
</dbReference>
<evidence type="ECO:0000256" key="9">
    <source>
        <dbReference type="SAM" id="MobiDB-lite"/>
    </source>
</evidence>
<name>A8I0V5_AZOC5</name>
<feature type="compositionally biased region" description="Low complexity" evidence="9">
    <location>
        <begin position="1725"/>
        <end position="1740"/>
    </location>
</feature>
<dbReference type="GO" id="GO:0007154">
    <property type="term" value="P:cell communication"/>
    <property type="evidence" value="ECO:0007669"/>
    <property type="project" value="InterPro"/>
</dbReference>